<dbReference type="GeneID" id="77729668"/>
<dbReference type="Proteomes" id="UP001164286">
    <property type="component" value="Unassembled WGS sequence"/>
</dbReference>
<keyword evidence="1" id="KW-0472">Membrane</keyword>
<name>A0AA38LTA4_9TREE</name>
<sequence>MSQDPEEYTSVLRNCFRPNCVIDNDDIWLYGSSRIKKALDFTTSICSSSGMIGEPKWDKKALTITFTYYRQLKLGFRVTQVTTLHVIPIYNSNDGPTLWVTKIGDRHVNMPWTAWPIIGPLHLYVFRVLFSWMILVVATVFMRRAASKGAVRRGSS</sequence>
<comment type="caution">
    <text evidence="2">The sequence shown here is derived from an EMBL/GenBank/DDBJ whole genome shotgun (WGS) entry which is preliminary data.</text>
</comment>
<proteinExistence type="predicted"/>
<evidence type="ECO:0000313" key="3">
    <source>
        <dbReference type="Proteomes" id="UP001164286"/>
    </source>
</evidence>
<keyword evidence="1" id="KW-1133">Transmembrane helix</keyword>
<gene>
    <name evidence="2" type="ORF">MKK02DRAFT_39156</name>
</gene>
<reference evidence="2" key="1">
    <citation type="journal article" date="2022" name="G3 (Bethesda)">
        <title>High quality genome of the basidiomycete yeast Dioszegia hungarica PDD-24b-2 isolated from cloud water.</title>
        <authorList>
            <person name="Jarrige D."/>
            <person name="Haridas S."/>
            <person name="Bleykasten-Grosshans C."/>
            <person name="Joly M."/>
            <person name="Nadalig T."/>
            <person name="Sancelme M."/>
            <person name="Vuilleumier S."/>
            <person name="Grigoriev I.V."/>
            <person name="Amato P."/>
            <person name="Bringel F."/>
        </authorList>
    </citation>
    <scope>NUCLEOTIDE SEQUENCE</scope>
    <source>
        <strain evidence="2">PDD-24b-2</strain>
    </source>
</reference>
<feature type="transmembrane region" description="Helical" evidence="1">
    <location>
        <begin position="121"/>
        <end position="142"/>
    </location>
</feature>
<evidence type="ECO:0000313" key="2">
    <source>
        <dbReference type="EMBL" id="KAI9633179.1"/>
    </source>
</evidence>
<dbReference type="RefSeq" id="XP_052942956.1">
    <property type="nucleotide sequence ID" value="XM_053090463.1"/>
</dbReference>
<keyword evidence="1" id="KW-0812">Transmembrane</keyword>
<organism evidence="2 3">
    <name type="scientific">Dioszegia hungarica</name>
    <dbReference type="NCBI Taxonomy" id="4972"/>
    <lineage>
        <taxon>Eukaryota</taxon>
        <taxon>Fungi</taxon>
        <taxon>Dikarya</taxon>
        <taxon>Basidiomycota</taxon>
        <taxon>Agaricomycotina</taxon>
        <taxon>Tremellomycetes</taxon>
        <taxon>Tremellales</taxon>
        <taxon>Bulleribasidiaceae</taxon>
        <taxon>Dioszegia</taxon>
    </lineage>
</organism>
<dbReference type="EMBL" id="JAKWFO010000011">
    <property type="protein sequence ID" value="KAI9633179.1"/>
    <property type="molecule type" value="Genomic_DNA"/>
</dbReference>
<accession>A0AA38LTA4</accession>
<protein>
    <submittedName>
        <fullName evidence="2">Uncharacterized protein</fullName>
    </submittedName>
</protein>
<keyword evidence="3" id="KW-1185">Reference proteome</keyword>
<evidence type="ECO:0000256" key="1">
    <source>
        <dbReference type="SAM" id="Phobius"/>
    </source>
</evidence>
<dbReference type="AlphaFoldDB" id="A0AA38LTA4"/>